<dbReference type="RefSeq" id="WP_390355312.1">
    <property type="nucleotide sequence ID" value="NZ_JBHUIZ010000006.1"/>
</dbReference>
<evidence type="ECO:0008006" key="4">
    <source>
        <dbReference type="Google" id="ProtNLM"/>
    </source>
</evidence>
<feature type="transmembrane region" description="Helical" evidence="1">
    <location>
        <begin position="127"/>
        <end position="154"/>
    </location>
</feature>
<keyword evidence="1" id="KW-0812">Transmembrane</keyword>
<reference evidence="2 3" key="1">
    <citation type="submission" date="2023-10" db="EMBL/GenBank/DDBJ databases">
        <title>Virgibacillus halophilus 5B73C genome.</title>
        <authorList>
            <person name="Miliotis G."/>
            <person name="Sengupta P."/>
            <person name="Hameed A."/>
            <person name="Chuvochina M."/>
            <person name="Mcdonagh F."/>
            <person name="Simpson A.C."/>
            <person name="Singh N.K."/>
            <person name="Rekha P.D."/>
            <person name="Raman K."/>
            <person name="Hugenholtz P."/>
            <person name="Venkateswaran K."/>
        </authorList>
    </citation>
    <scope>NUCLEOTIDE SEQUENCE [LARGE SCALE GENOMIC DNA]</scope>
    <source>
        <strain evidence="2 3">5B73C</strain>
    </source>
</reference>
<feature type="transmembrane region" description="Helical" evidence="1">
    <location>
        <begin position="467"/>
        <end position="484"/>
    </location>
</feature>
<feature type="transmembrane region" description="Helical" evidence="1">
    <location>
        <begin position="34"/>
        <end position="51"/>
    </location>
</feature>
<name>A0ABU5C5W1_9BACI</name>
<comment type="caution">
    <text evidence="2">The sequence shown here is derived from an EMBL/GenBank/DDBJ whole genome shotgun (WGS) entry which is preliminary data.</text>
</comment>
<feature type="transmembrane region" description="Helical" evidence="1">
    <location>
        <begin position="6"/>
        <end position="27"/>
    </location>
</feature>
<accession>A0ABU5C5W1</accession>
<feature type="transmembrane region" description="Helical" evidence="1">
    <location>
        <begin position="427"/>
        <end position="447"/>
    </location>
</feature>
<protein>
    <recommendedName>
        <fullName evidence="4">Citrate transporter-like domain-containing protein</fullName>
    </recommendedName>
</protein>
<keyword evidence="1" id="KW-0472">Membrane</keyword>
<dbReference type="EMBL" id="JAWDIP010000003">
    <property type="protein sequence ID" value="MDY0394087.1"/>
    <property type="molecule type" value="Genomic_DNA"/>
</dbReference>
<organism evidence="2 3">
    <name type="scientific">Tigheibacillus halophilus</name>
    <dbReference type="NCBI Taxonomy" id="361280"/>
    <lineage>
        <taxon>Bacteria</taxon>
        <taxon>Bacillati</taxon>
        <taxon>Bacillota</taxon>
        <taxon>Bacilli</taxon>
        <taxon>Bacillales</taxon>
        <taxon>Bacillaceae</taxon>
        <taxon>Tigheibacillus</taxon>
    </lineage>
</organism>
<proteinExistence type="predicted"/>
<sequence>MIRPRFVNYLYIYYAFVFVLHIMNVFLENSSLNYFIGVFGLLMLLVSFPLAPRLFQILGACFIIAGGFLFASSGMSVWETPAILTSNMSLLTLLAMLPWMNSVVKAGRFDRLLHSLLQANVKNLGTLYPRSTITMLFLTAFLNLSAATIAQDVLKDNLKRVKKKLGDSFIMMSTLRGYSLALLWSPLEILLITSIFITGVDFVTLLPWTLLISIIVFAIDACWGWRYFKKFPYQADKVAVTLEKTGQGMETQEAASIPSGDENVFYGEKKVSVSKSKIRKMTVLLISLVLFLLSVILLANGFGLDFIFAVTIAIFPFSFIWALLMKRGRSFWIIGWNTWKDKTNTMQNFIVLFVTMAFFSNSLNASPMLEMLQKPIVMVADYPLLIMIFILLFFIVLSILGVHPLATMGIFGGISGVLLQVMSPLSLAIMLACSAIGIIPIGTYGLVVTITAVNTGASPYKITWYNLPYSLMFGAISIFFAYLLL</sequence>
<feature type="transmembrane region" description="Helical" evidence="1">
    <location>
        <begin position="205"/>
        <end position="225"/>
    </location>
</feature>
<feature type="transmembrane region" description="Helical" evidence="1">
    <location>
        <begin position="175"/>
        <end position="199"/>
    </location>
</feature>
<feature type="transmembrane region" description="Helical" evidence="1">
    <location>
        <begin position="57"/>
        <end position="78"/>
    </location>
</feature>
<feature type="transmembrane region" description="Helical" evidence="1">
    <location>
        <begin position="306"/>
        <end position="324"/>
    </location>
</feature>
<keyword evidence="3" id="KW-1185">Reference proteome</keyword>
<dbReference type="Proteomes" id="UP001281447">
    <property type="component" value="Unassembled WGS sequence"/>
</dbReference>
<gene>
    <name evidence="2" type="ORF">RWE15_05830</name>
</gene>
<keyword evidence="1" id="KW-1133">Transmembrane helix</keyword>
<feature type="transmembrane region" description="Helical" evidence="1">
    <location>
        <begin position="282"/>
        <end position="300"/>
    </location>
</feature>
<evidence type="ECO:0000313" key="2">
    <source>
        <dbReference type="EMBL" id="MDY0394087.1"/>
    </source>
</evidence>
<evidence type="ECO:0000313" key="3">
    <source>
        <dbReference type="Proteomes" id="UP001281447"/>
    </source>
</evidence>
<feature type="transmembrane region" description="Helical" evidence="1">
    <location>
        <begin position="345"/>
        <end position="364"/>
    </location>
</feature>
<evidence type="ECO:0000256" key="1">
    <source>
        <dbReference type="SAM" id="Phobius"/>
    </source>
</evidence>
<feature type="transmembrane region" description="Helical" evidence="1">
    <location>
        <begin position="384"/>
        <end position="406"/>
    </location>
</feature>